<keyword evidence="2" id="KW-1185">Reference proteome</keyword>
<evidence type="ECO:0000313" key="2">
    <source>
        <dbReference type="Proteomes" id="UP001163321"/>
    </source>
</evidence>
<comment type="caution">
    <text evidence="1">The sequence shown here is derived from an EMBL/GenBank/DDBJ whole genome shotgun (WGS) entry which is preliminary data.</text>
</comment>
<reference evidence="1 2" key="1">
    <citation type="journal article" date="2022" name="bioRxiv">
        <title>The genome of the oomycete Peronosclerospora sorghi, a cosmopolitan pathogen of maize and sorghum, is inflated with dispersed pseudogenes.</title>
        <authorList>
            <person name="Fletcher K."/>
            <person name="Martin F."/>
            <person name="Isakeit T."/>
            <person name="Cavanaugh K."/>
            <person name="Magill C."/>
            <person name="Michelmore R."/>
        </authorList>
    </citation>
    <scope>NUCLEOTIDE SEQUENCE [LARGE SCALE GENOMIC DNA]</scope>
    <source>
        <strain evidence="1">P6</strain>
    </source>
</reference>
<dbReference type="Proteomes" id="UP001163321">
    <property type="component" value="Chromosome 2"/>
</dbReference>
<proteinExistence type="predicted"/>
<gene>
    <name evidence="1" type="ORF">PsorP6_016801</name>
</gene>
<sequence>MTDPMVLKDVDQMLDQNVGLKNRFRRFIDLEDWEVQGAVVFFSEKAEAENFKIESETVVVMQKTFVELKKLRNVGNGRDTVWMWKELLQYRAQRLVK</sequence>
<protein>
    <submittedName>
        <fullName evidence="1">Uncharacterized protein</fullName>
    </submittedName>
</protein>
<accession>A0ACC0WCD2</accession>
<name>A0ACC0WCD2_9STRA</name>
<organism evidence="1 2">
    <name type="scientific">Peronosclerospora sorghi</name>
    <dbReference type="NCBI Taxonomy" id="230839"/>
    <lineage>
        <taxon>Eukaryota</taxon>
        <taxon>Sar</taxon>
        <taxon>Stramenopiles</taxon>
        <taxon>Oomycota</taxon>
        <taxon>Peronosporomycetes</taxon>
        <taxon>Peronosporales</taxon>
        <taxon>Peronosporaceae</taxon>
        <taxon>Peronosclerospora</taxon>
    </lineage>
</organism>
<evidence type="ECO:0000313" key="1">
    <source>
        <dbReference type="EMBL" id="KAI9916478.1"/>
    </source>
</evidence>
<dbReference type="EMBL" id="CM047581">
    <property type="protein sequence ID" value="KAI9916478.1"/>
    <property type="molecule type" value="Genomic_DNA"/>
</dbReference>